<proteinExistence type="predicted"/>
<dbReference type="InterPro" id="IPR011993">
    <property type="entry name" value="PH-like_dom_sf"/>
</dbReference>
<name>A0AA41N9W3_SCICA</name>
<dbReference type="GO" id="GO:0006869">
    <property type="term" value="P:lipid transport"/>
    <property type="evidence" value="ECO:0007669"/>
    <property type="project" value="UniProtKB-KW"/>
</dbReference>
<dbReference type="EMBL" id="JAATJV010408999">
    <property type="protein sequence ID" value="MBZ3886520.1"/>
    <property type="molecule type" value="Genomic_DNA"/>
</dbReference>
<feature type="domain" description="PH" evidence="5">
    <location>
        <begin position="184"/>
        <end position="276"/>
    </location>
</feature>
<keyword evidence="1" id="KW-0813">Transport</keyword>
<accession>A0AA41N9W3</accession>
<dbReference type="PANTHER" id="PTHR10972:SF194">
    <property type="entry name" value="OXYSTEROL-BINDING PROTEIN 2"/>
    <property type="match status" value="1"/>
</dbReference>
<dbReference type="SUPFAM" id="SSF50729">
    <property type="entry name" value="PH domain-like"/>
    <property type="match status" value="1"/>
</dbReference>
<dbReference type="InterPro" id="IPR001849">
    <property type="entry name" value="PH_domain"/>
</dbReference>
<sequence length="292" mass="30851">MGKAAAPSRGGGCGGRSRGLSSLFTVVPCLSCHTAAPGMSSSTSGSGPETKPQPQPEPVPAPERERMSVPMWEPVSETVLRPEPRSQRRFESGLQIGSKSELLELSRGLEPGPGGGAGSLPKAMSEQLPALGLVAGSVPSGKPESGLGAKPLPLLRPGQAKTPLGVPVSGTGTASSVPVALLPLDSYKGWLLKWTNYLKGYQRRWFVLGNGLLSYYRNQGEMAHTCRGTINLATAHIDTEESCGILLMSGARSYHLKASSEVDRQQWITALELAKAKAVRVMRSHSGSERLM</sequence>
<organism evidence="6 7">
    <name type="scientific">Sciurus carolinensis</name>
    <name type="common">Eastern gray squirrel</name>
    <dbReference type="NCBI Taxonomy" id="30640"/>
    <lineage>
        <taxon>Eukaryota</taxon>
        <taxon>Metazoa</taxon>
        <taxon>Chordata</taxon>
        <taxon>Craniata</taxon>
        <taxon>Vertebrata</taxon>
        <taxon>Euteleostomi</taxon>
        <taxon>Mammalia</taxon>
        <taxon>Eutheria</taxon>
        <taxon>Euarchontoglires</taxon>
        <taxon>Glires</taxon>
        <taxon>Rodentia</taxon>
        <taxon>Sciuromorpha</taxon>
        <taxon>Sciuridae</taxon>
        <taxon>Sciurinae</taxon>
        <taxon>Sciurini</taxon>
        <taxon>Sciurus</taxon>
    </lineage>
</organism>
<keyword evidence="2" id="KW-0445">Lipid transport</keyword>
<feature type="region of interest" description="Disordered" evidence="4">
    <location>
        <begin position="34"/>
        <end position="95"/>
    </location>
</feature>
<feature type="compositionally biased region" description="Low complexity" evidence="4">
    <location>
        <begin position="38"/>
        <end position="50"/>
    </location>
</feature>
<dbReference type="FunFam" id="2.30.29.30:FF:000074">
    <property type="entry name" value="Oxysterol-binding protein"/>
    <property type="match status" value="1"/>
</dbReference>
<evidence type="ECO:0000256" key="1">
    <source>
        <dbReference type="ARBA" id="ARBA00022448"/>
    </source>
</evidence>
<feature type="compositionally biased region" description="Pro residues" evidence="4">
    <location>
        <begin position="51"/>
        <end position="61"/>
    </location>
</feature>
<dbReference type="GO" id="GO:0015485">
    <property type="term" value="F:cholesterol binding"/>
    <property type="evidence" value="ECO:0007669"/>
    <property type="project" value="TreeGrafter"/>
</dbReference>
<keyword evidence="7" id="KW-1185">Reference proteome</keyword>
<dbReference type="GO" id="GO:0097038">
    <property type="term" value="C:perinuclear endoplasmic reticulum"/>
    <property type="evidence" value="ECO:0007669"/>
    <property type="project" value="TreeGrafter"/>
</dbReference>
<protein>
    <submittedName>
        <fullName evidence="6">Oxysterol-binding protein 2</fullName>
    </submittedName>
</protein>
<evidence type="ECO:0000256" key="4">
    <source>
        <dbReference type="SAM" id="MobiDB-lite"/>
    </source>
</evidence>
<dbReference type="SMART" id="SM00233">
    <property type="entry name" value="PH"/>
    <property type="match status" value="1"/>
</dbReference>
<evidence type="ECO:0000256" key="2">
    <source>
        <dbReference type="ARBA" id="ARBA00023055"/>
    </source>
</evidence>
<dbReference type="PANTHER" id="PTHR10972">
    <property type="entry name" value="OXYSTEROL-BINDING PROTEIN-RELATED"/>
    <property type="match status" value="1"/>
</dbReference>
<dbReference type="PROSITE" id="PS50003">
    <property type="entry name" value="PH_DOMAIN"/>
    <property type="match status" value="1"/>
</dbReference>
<evidence type="ECO:0000259" key="5">
    <source>
        <dbReference type="PROSITE" id="PS50003"/>
    </source>
</evidence>
<dbReference type="GO" id="GO:0005886">
    <property type="term" value="C:plasma membrane"/>
    <property type="evidence" value="ECO:0007669"/>
    <property type="project" value="TreeGrafter"/>
</dbReference>
<feature type="compositionally biased region" description="Basic and acidic residues" evidence="4">
    <location>
        <begin position="80"/>
        <end position="91"/>
    </location>
</feature>
<comment type="caution">
    <text evidence="6">The sequence shown here is derived from an EMBL/GenBank/DDBJ whole genome shotgun (WGS) entry which is preliminary data.</text>
</comment>
<dbReference type="GO" id="GO:0005829">
    <property type="term" value="C:cytosol"/>
    <property type="evidence" value="ECO:0007669"/>
    <property type="project" value="TreeGrafter"/>
</dbReference>
<dbReference type="InterPro" id="IPR000648">
    <property type="entry name" value="Oxysterol-bd"/>
</dbReference>
<evidence type="ECO:0000256" key="3">
    <source>
        <dbReference type="ARBA" id="ARBA00023121"/>
    </source>
</evidence>
<gene>
    <name evidence="6" type="ORF">SUZIE_188360</name>
</gene>
<evidence type="ECO:0000313" key="7">
    <source>
        <dbReference type="Proteomes" id="UP001166674"/>
    </source>
</evidence>
<dbReference type="AlphaFoldDB" id="A0AA41N9W3"/>
<evidence type="ECO:0000313" key="6">
    <source>
        <dbReference type="EMBL" id="MBZ3886520.1"/>
    </source>
</evidence>
<reference evidence="6" key="1">
    <citation type="submission" date="2020-03" db="EMBL/GenBank/DDBJ databases">
        <title>Studies in the Genomics of Life Span.</title>
        <authorList>
            <person name="Glass D."/>
        </authorList>
    </citation>
    <scope>NUCLEOTIDE SEQUENCE</scope>
    <source>
        <strain evidence="6">SUZIE</strain>
        <tissue evidence="6">Muscle</tissue>
    </source>
</reference>
<dbReference type="Proteomes" id="UP001166674">
    <property type="component" value="Unassembled WGS sequence"/>
</dbReference>
<dbReference type="Gene3D" id="2.30.29.30">
    <property type="entry name" value="Pleckstrin-homology domain (PH domain)/Phosphotyrosine-binding domain (PTB)"/>
    <property type="match status" value="1"/>
</dbReference>
<dbReference type="Pfam" id="PF00169">
    <property type="entry name" value="PH"/>
    <property type="match status" value="1"/>
</dbReference>
<keyword evidence="3" id="KW-0446">Lipid-binding</keyword>
<dbReference type="CDD" id="cd13284">
    <property type="entry name" value="PH_OSBP_ORP4"/>
    <property type="match status" value="1"/>
</dbReference>